<evidence type="ECO:0000256" key="1">
    <source>
        <dbReference type="ARBA" id="ARBA00004141"/>
    </source>
</evidence>
<feature type="transmembrane region" description="Helical" evidence="6">
    <location>
        <begin position="117"/>
        <end position="135"/>
    </location>
</feature>
<dbReference type="EnsemblMetazoa" id="PHUM075950-RA">
    <property type="protein sequence ID" value="PHUM075950-PA"/>
    <property type="gene ID" value="PHUM075950"/>
</dbReference>
<accession>E0VBZ9</accession>
<evidence type="ECO:0000313" key="7">
    <source>
        <dbReference type="EMBL" id="EEB10905.1"/>
    </source>
</evidence>
<name>E0VBZ9_PEDHC</name>
<protein>
    <submittedName>
        <fullName evidence="7 8">Inner membrane protein ygdD, putative</fullName>
    </submittedName>
</protein>
<comment type="similarity">
    <text evidence="2">Belongs to the TMEM256 family.</text>
</comment>
<dbReference type="AlphaFoldDB" id="E0VBZ9"/>
<evidence type="ECO:0000313" key="8">
    <source>
        <dbReference type="EnsemblMetazoa" id="PHUM075950-PA"/>
    </source>
</evidence>
<dbReference type="VEuPathDB" id="VectorBase:PHUM075950"/>
<evidence type="ECO:0000256" key="5">
    <source>
        <dbReference type="ARBA" id="ARBA00023136"/>
    </source>
</evidence>
<dbReference type="RefSeq" id="XP_002423643.1">
    <property type="nucleotide sequence ID" value="XM_002423598.1"/>
</dbReference>
<evidence type="ECO:0000256" key="3">
    <source>
        <dbReference type="ARBA" id="ARBA00022692"/>
    </source>
</evidence>
<proteinExistence type="inferred from homology"/>
<dbReference type="PANTHER" id="PTHR43461:SF1">
    <property type="entry name" value="TRANSMEMBRANE PROTEIN 256"/>
    <property type="match status" value="1"/>
</dbReference>
<keyword evidence="9" id="KW-1185">Reference proteome</keyword>
<organism>
    <name type="scientific">Pediculus humanus subsp. corporis</name>
    <name type="common">Body louse</name>
    <dbReference type="NCBI Taxonomy" id="121224"/>
    <lineage>
        <taxon>Eukaryota</taxon>
        <taxon>Metazoa</taxon>
        <taxon>Ecdysozoa</taxon>
        <taxon>Arthropoda</taxon>
        <taxon>Hexapoda</taxon>
        <taxon>Insecta</taxon>
        <taxon>Pterygota</taxon>
        <taxon>Neoptera</taxon>
        <taxon>Paraneoptera</taxon>
        <taxon>Psocodea</taxon>
        <taxon>Troctomorpha</taxon>
        <taxon>Phthiraptera</taxon>
        <taxon>Anoplura</taxon>
        <taxon>Pediculidae</taxon>
        <taxon>Pediculus</taxon>
    </lineage>
</organism>
<dbReference type="PANTHER" id="PTHR43461">
    <property type="entry name" value="TRANSMEMBRANE PROTEIN 256"/>
    <property type="match status" value="1"/>
</dbReference>
<evidence type="ECO:0000256" key="4">
    <source>
        <dbReference type="ARBA" id="ARBA00022989"/>
    </source>
</evidence>
<dbReference type="Proteomes" id="UP000009046">
    <property type="component" value="Unassembled WGS sequence"/>
</dbReference>
<reference evidence="7" key="2">
    <citation type="submission" date="2007-04" db="EMBL/GenBank/DDBJ databases">
        <title>The genome of the human body louse.</title>
        <authorList>
            <consortium name="The Human Body Louse Genome Consortium"/>
            <person name="Kirkness E."/>
            <person name="Walenz B."/>
            <person name="Hass B."/>
            <person name="Bruggner R."/>
            <person name="Strausberg R."/>
        </authorList>
    </citation>
    <scope>NUCLEOTIDE SEQUENCE</scope>
    <source>
        <strain evidence="7">USDA</strain>
    </source>
</reference>
<dbReference type="OMA" id="YHYSITG"/>
<dbReference type="InParanoid" id="E0VBZ9"/>
<sequence length="164" mass="17477">MYSVLVKNPVSSVLVDSVKNLGSAVVSLGNSSTAATKLPPAIVNLPVSRLVLSGNHFVQLAGLSGATAVILGAYGAHCISTKAGYEEQKRIYHTANTYHFIHSLALLGVPLCRFPNAAGTFITLGMILFCGTCYYNACTEKTDFRKLTPFGGICLILGWLCLMF</sequence>
<dbReference type="OrthoDB" id="269173at2759"/>
<dbReference type="eggNOG" id="KOG3472">
    <property type="taxonomic scope" value="Eukaryota"/>
</dbReference>
<dbReference type="GeneID" id="8231304"/>
<dbReference type="HOGENOM" id="CLU_096548_1_0_1"/>
<dbReference type="FunCoup" id="E0VBZ9">
    <property type="interactions" value="129"/>
</dbReference>
<evidence type="ECO:0000256" key="2">
    <source>
        <dbReference type="ARBA" id="ARBA00006208"/>
    </source>
</evidence>
<comment type="subcellular location">
    <subcellularLocation>
        <location evidence="1">Membrane</location>
        <topology evidence="1">Multi-pass membrane protein</topology>
    </subcellularLocation>
</comment>
<dbReference type="GO" id="GO:0016020">
    <property type="term" value="C:membrane"/>
    <property type="evidence" value="ECO:0007669"/>
    <property type="project" value="UniProtKB-SubCell"/>
</dbReference>
<evidence type="ECO:0000256" key="6">
    <source>
        <dbReference type="SAM" id="Phobius"/>
    </source>
</evidence>
<reference evidence="8" key="3">
    <citation type="submission" date="2021-02" db="UniProtKB">
        <authorList>
            <consortium name="EnsemblMetazoa"/>
        </authorList>
    </citation>
    <scope>IDENTIFICATION</scope>
    <source>
        <strain evidence="8">USDA</strain>
    </source>
</reference>
<keyword evidence="4 6" id="KW-1133">Transmembrane helix</keyword>
<dbReference type="Pfam" id="PF04241">
    <property type="entry name" value="DUF423"/>
    <property type="match status" value="1"/>
</dbReference>
<feature type="transmembrane region" description="Helical" evidence="6">
    <location>
        <begin position="91"/>
        <end position="111"/>
    </location>
</feature>
<reference evidence="7" key="1">
    <citation type="submission" date="2007-04" db="EMBL/GenBank/DDBJ databases">
        <title>Annotation of Pediculus humanus corporis strain USDA.</title>
        <authorList>
            <person name="Kirkness E."/>
            <person name="Hannick L."/>
            <person name="Hass B."/>
            <person name="Bruggner R."/>
            <person name="Lawson D."/>
            <person name="Bidwell S."/>
            <person name="Joardar V."/>
            <person name="Caler E."/>
            <person name="Walenz B."/>
            <person name="Inman J."/>
            <person name="Schobel S."/>
            <person name="Galinsky K."/>
            <person name="Amedeo P."/>
            <person name="Strausberg R."/>
        </authorList>
    </citation>
    <scope>NUCLEOTIDE SEQUENCE</scope>
    <source>
        <strain evidence="7">USDA</strain>
    </source>
</reference>
<dbReference type="KEGG" id="phu:Phum_PHUM075950"/>
<keyword evidence="3 6" id="KW-0812">Transmembrane</keyword>
<dbReference type="InterPro" id="IPR006696">
    <property type="entry name" value="DUF423"/>
</dbReference>
<dbReference type="EMBL" id="DS235044">
    <property type="protein sequence ID" value="EEB10905.1"/>
    <property type="molecule type" value="Genomic_DNA"/>
</dbReference>
<feature type="transmembrane region" description="Helical" evidence="6">
    <location>
        <begin position="57"/>
        <end position="79"/>
    </location>
</feature>
<evidence type="ECO:0000313" key="9">
    <source>
        <dbReference type="Proteomes" id="UP000009046"/>
    </source>
</evidence>
<keyword evidence="5 6" id="KW-0472">Membrane</keyword>
<dbReference type="EMBL" id="AAZO01000908">
    <property type="status" value="NOT_ANNOTATED_CDS"/>
    <property type="molecule type" value="Genomic_DNA"/>
</dbReference>
<gene>
    <name evidence="8" type="primary">8231304</name>
    <name evidence="7" type="ORF">Phum_PHUM075950</name>
</gene>
<dbReference type="CTD" id="8231304"/>